<dbReference type="EMBL" id="SWVK01000018">
    <property type="protein sequence ID" value="NFN36058.1"/>
    <property type="molecule type" value="Genomic_DNA"/>
</dbReference>
<comment type="subcellular location">
    <subcellularLocation>
        <location evidence="1">Endomembrane system</location>
    </subcellularLocation>
</comment>
<dbReference type="EMBL" id="SWOV01000002">
    <property type="protein sequence ID" value="NFF86493.1"/>
    <property type="molecule type" value="Genomic_DNA"/>
</dbReference>
<evidence type="ECO:0000256" key="4">
    <source>
        <dbReference type="ARBA" id="ARBA00022989"/>
    </source>
</evidence>
<sequence>MTHILMTLLFLTLIGGLIGWVTNILAIKLLFRPIKPIKIPILNIEIIGLIPKRQKEIAKNIGEVIANELLTVDDLFSEIIKEDDKEDFNEYIKNKIVTIITEKINFIPAPFNMMIKNYIDEIINNELNPIINDIYNTIIIKSKEKIDIQKIVEEKINLLDLNKLESIIISVAKKELKHIEILGFILGGLIGIIQSLIILFIK</sequence>
<evidence type="ECO:0000256" key="5">
    <source>
        <dbReference type="ARBA" id="ARBA00023136"/>
    </source>
</evidence>
<organism evidence="7 10">
    <name type="scientific">Clostridium botulinum</name>
    <dbReference type="NCBI Taxonomy" id="1491"/>
    <lineage>
        <taxon>Bacteria</taxon>
        <taxon>Bacillati</taxon>
        <taxon>Bacillota</taxon>
        <taxon>Clostridia</taxon>
        <taxon>Eubacteriales</taxon>
        <taxon>Clostridiaceae</taxon>
        <taxon>Clostridium</taxon>
    </lineage>
</organism>
<dbReference type="Pfam" id="PF04286">
    <property type="entry name" value="DUF445"/>
    <property type="match status" value="1"/>
</dbReference>
<dbReference type="AlphaFoldDB" id="A0A0M1LBI7"/>
<proteinExistence type="inferred from homology"/>
<comment type="caution">
    <text evidence="7">The sequence shown here is derived from an EMBL/GenBank/DDBJ whole genome shotgun (WGS) entry which is preliminary data.</text>
</comment>
<dbReference type="GO" id="GO:0012505">
    <property type="term" value="C:endomembrane system"/>
    <property type="evidence" value="ECO:0007669"/>
    <property type="project" value="UniProtKB-SubCell"/>
</dbReference>
<feature type="transmembrane region" description="Helical" evidence="6">
    <location>
        <begin position="181"/>
        <end position="201"/>
    </location>
</feature>
<keyword evidence="4 6" id="KW-1133">Transmembrane helix</keyword>
<reference evidence="9 10" key="1">
    <citation type="submission" date="2019-04" db="EMBL/GenBank/DDBJ databases">
        <title>Genome sequencing of Clostridium botulinum Groups I-IV and Clostridium butyricum.</title>
        <authorList>
            <person name="Brunt J."/>
            <person name="Van Vliet A.H.M."/>
            <person name="Stringer S.C."/>
            <person name="Carter A.T."/>
            <person name="Peck M.W."/>
        </authorList>
    </citation>
    <scope>NUCLEOTIDE SEQUENCE [LARGE SCALE GENOMIC DNA]</scope>
    <source>
        <strain evidence="7 10">1605</strain>
        <strain evidence="8 9">CB-K-33E</strain>
    </source>
</reference>
<evidence type="ECO:0000313" key="9">
    <source>
        <dbReference type="Proteomes" id="UP000473681"/>
    </source>
</evidence>
<dbReference type="RefSeq" id="WP_017825123.1">
    <property type="nucleotide sequence ID" value="NZ_JACBDC010000011.1"/>
</dbReference>
<evidence type="ECO:0000313" key="8">
    <source>
        <dbReference type="EMBL" id="NFN36058.1"/>
    </source>
</evidence>
<dbReference type="PANTHER" id="PTHR35791:SF1">
    <property type="entry name" value="UPF0754 MEMBRANE PROTEIN YHEB"/>
    <property type="match status" value="1"/>
</dbReference>
<dbReference type="Proteomes" id="UP000476820">
    <property type="component" value="Unassembled WGS sequence"/>
</dbReference>
<comment type="similarity">
    <text evidence="2">Belongs to the UPF0754 family.</text>
</comment>
<evidence type="ECO:0000256" key="3">
    <source>
        <dbReference type="ARBA" id="ARBA00022692"/>
    </source>
</evidence>
<keyword evidence="3 6" id="KW-0812">Transmembrane</keyword>
<gene>
    <name evidence="7" type="ORF">FC774_01030</name>
    <name evidence="8" type="ORF">FDB51_13160</name>
</gene>
<evidence type="ECO:0000256" key="2">
    <source>
        <dbReference type="ARBA" id="ARBA00008053"/>
    </source>
</evidence>
<dbReference type="InterPro" id="IPR007383">
    <property type="entry name" value="DUF445"/>
</dbReference>
<feature type="transmembrane region" description="Helical" evidence="6">
    <location>
        <begin position="6"/>
        <end position="31"/>
    </location>
</feature>
<evidence type="ECO:0000313" key="10">
    <source>
        <dbReference type="Proteomes" id="UP000476820"/>
    </source>
</evidence>
<dbReference type="PANTHER" id="PTHR35791">
    <property type="entry name" value="UPF0754 MEMBRANE PROTEIN YHEB"/>
    <property type="match status" value="1"/>
</dbReference>
<keyword evidence="5 6" id="KW-0472">Membrane</keyword>
<protein>
    <submittedName>
        <fullName evidence="7">DUF445 family protein</fullName>
    </submittedName>
</protein>
<accession>A0A0M1LBI7</accession>
<name>A0A0M1LBI7_CLOBO</name>
<evidence type="ECO:0000256" key="1">
    <source>
        <dbReference type="ARBA" id="ARBA00004308"/>
    </source>
</evidence>
<dbReference type="Proteomes" id="UP000473681">
    <property type="component" value="Unassembled WGS sequence"/>
</dbReference>
<evidence type="ECO:0000313" key="7">
    <source>
        <dbReference type="EMBL" id="NFF86493.1"/>
    </source>
</evidence>
<evidence type="ECO:0000256" key="6">
    <source>
        <dbReference type="SAM" id="Phobius"/>
    </source>
</evidence>
<dbReference type="OrthoDB" id="9787430at2"/>